<dbReference type="Pfam" id="PF00108">
    <property type="entry name" value="Thiolase_N"/>
    <property type="match status" value="1"/>
</dbReference>
<feature type="domain" description="Thiolase N-terminal" evidence="1">
    <location>
        <begin position="19"/>
        <end position="111"/>
    </location>
</feature>
<dbReference type="EMBL" id="CAEZYK010000016">
    <property type="protein sequence ID" value="CAB4718830.1"/>
    <property type="molecule type" value="Genomic_DNA"/>
</dbReference>
<reference evidence="3" key="1">
    <citation type="submission" date="2020-05" db="EMBL/GenBank/DDBJ databases">
        <authorList>
            <person name="Chiriac C."/>
            <person name="Salcher M."/>
            <person name="Ghai R."/>
            <person name="Kavagutti S V."/>
        </authorList>
    </citation>
    <scope>NUCLEOTIDE SEQUENCE</scope>
</reference>
<accession>A0A6J6R4K0</accession>
<organism evidence="3">
    <name type="scientific">freshwater metagenome</name>
    <dbReference type="NCBI Taxonomy" id="449393"/>
    <lineage>
        <taxon>unclassified sequences</taxon>
        <taxon>metagenomes</taxon>
        <taxon>ecological metagenomes</taxon>
    </lineage>
</organism>
<dbReference type="CDD" id="cd00829">
    <property type="entry name" value="SCP-x_thiolase"/>
    <property type="match status" value="1"/>
</dbReference>
<dbReference type="InterPro" id="IPR055140">
    <property type="entry name" value="Thiolase_C_2"/>
</dbReference>
<evidence type="ECO:0000313" key="3">
    <source>
        <dbReference type="EMBL" id="CAB4718830.1"/>
    </source>
</evidence>
<sequence length="376" mass="39117">MTNSVAVAGVGLHPFGRFDRTVTQMGVSAVRAALEDAGNPSFQSVFCATVYSGVAAGHKVLGALGLTGTPIVNVEAGCASGGAALMLATNAVRSGQCDTALVLGIEKMPRGIIRSSFFEPWREQSGLAATPAYFALRAMRLMRDSGITKEDLAQIVVKNRAEGVNNEIAMYRTATTVEAVLESRLVCEPLHLHMLCSPNEGAAAIVVQRSDLARRDAPKIASAQLRSHLPGSILGEATPLSGVADENIPAASTIAAHAAFEEAGYGPDDLDLIECQDTDAAREILAYEELGLCARGDSAQLVRNGDTARGGRWPVNLSGGLLSKGEPLGASALAQIIELSNQIDGRAGVRQIENAQVGLAHTVGRGANAAVVIITK</sequence>
<dbReference type="EMBL" id="CAFBPQ010000013">
    <property type="protein sequence ID" value="CAB5020495.1"/>
    <property type="molecule type" value="Genomic_DNA"/>
</dbReference>
<dbReference type="EMBL" id="CAFBOF010000018">
    <property type="protein sequence ID" value="CAB4978081.1"/>
    <property type="molecule type" value="Genomic_DNA"/>
</dbReference>
<name>A0A6J6R4K0_9ZZZZ</name>
<protein>
    <submittedName>
        <fullName evidence="3">Unannotated protein</fullName>
    </submittedName>
</protein>
<dbReference type="GO" id="GO:0016747">
    <property type="term" value="F:acyltransferase activity, transferring groups other than amino-acyl groups"/>
    <property type="evidence" value="ECO:0007669"/>
    <property type="project" value="InterPro"/>
</dbReference>
<gene>
    <name evidence="3" type="ORF">UFOPK2683_00460</name>
    <name evidence="4" type="ORF">UFOPK3605_00947</name>
    <name evidence="5" type="ORF">UFOPK3897_00932</name>
    <name evidence="6" type="ORF">UFOPK4121_00624</name>
</gene>
<dbReference type="PANTHER" id="PTHR42870:SF1">
    <property type="entry name" value="NON-SPECIFIC LIPID-TRANSFER PROTEIN-LIKE 2"/>
    <property type="match status" value="1"/>
</dbReference>
<dbReference type="InterPro" id="IPR016039">
    <property type="entry name" value="Thiolase-like"/>
</dbReference>
<feature type="domain" description="Thiolase C-terminal" evidence="2">
    <location>
        <begin position="250"/>
        <end position="375"/>
    </location>
</feature>
<proteinExistence type="predicted"/>
<evidence type="ECO:0000313" key="6">
    <source>
        <dbReference type="EMBL" id="CAB5020495.1"/>
    </source>
</evidence>
<evidence type="ECO:0000259" key="2">
    <source>
        <dbReference type="Pfam" id="PF22691"/>
    </source>
</evidence>
<evidence type="ECO:0000313" key="4">
    <source>
        <dbReference type="EMBL" id="CAB4908588.1"/>
    </source>
</evidence>
<dbReference type="InterPro" id="IPR020616">
    <property type="entry name" value="Thiolase_N"/>
</dbReference>
<dbReference type="PIRSF" id="PIRSF000429">
    <property type="entry name" value="Ac-CoA_Ac_transf"/>
    <property type="match status" value="1"/>
</dbReference>
<dbReference type="AlphaFoldDB" id="A0A6J6R4K0"/>
<dbReference type="SUPFAM" id="SSF53901">
    <property type="entry name" value="Thiolase-like"/>
    <property type="match status" value="2"/>
</dbReference>
<dbReference type="InterPro" id="IPR002155">
    <property type="entry name" value="Thiolase"/>
</dbReference>
<evidence type="ECO:0000313" key="5">
    <source>
        <dbReference type="EMBL" id="CAB4978081.1"/>
    </source>
</evidence>
<dbReference type="Pfam" id="PF22691">
    <property type="entry name" value="Thiolase_C_1"/>
    <property type="match status" value="1"/>
</dbReference>
<dbReference type="PANTHER" id="PTHR42870">
    <property type="entry name" value="ACETYL-COA C-ACETYLTRANSFERASE"/>
    <property type="match status" value="1"/>
</dbReference>
<dbReference type="EMBL" id="CAFBMM010000043">
    <property type="protein sequence ID" value="CAB4908588.1"/>
    <property type="molecule type" value="Genomic_DNA"/>
</dbReference>
<evidence type="ECO:0000259" key="1">
    <source>
        <dbReference type="Pfam" id="PF00108"/>
    </source>
</evidence>
<dbReference type="Gene3D" id="3.40.47.10">
    <property type="match status" value="1"/>
</dbReference>